<dbReference type="RefSeq" id="WP_125434686.1">
    <property type="nucleotide sequence ID" value="NZ_RWIU01000001.1"/>
</dbReference>
<dbReference type="Proteomes" id="UP000270291">
    <property type="component" value="Unassembled WGS sequence"/>
</dbReference>
<proteinExistence type="predicted"/>
<evidence type="ECO:0008006" key="3">
    <source>
        <dbReference type="Google" id="ProtNLM"/>
    </source>
</evidence>
<gene>
    <name evidence="1" type="ORF">EI293_00555</name>
</gene>
<comment type="caution">
    <text evidence="1">The sequence shown here is derived from an EMBL/GenBank/DDBJ whole genome shotgun (WGS) entry which is preliminary data.</text>
</comment>
<dbReference type="OrthoDB" id="9764164at2"/>
<evidence type="ECO:0000313" key="1">
    <source>
        <dbReference type="EMBL" id="RSK45696.1"/>
    </source>
</evidence>
<organism evidence="1 2">
    <name type="scientific">Hymenobacter perfusus</name>
    <dbReference type="NCBI Taxonomy" id="1236770"/>
    <lineage>
        <taxon>Bacteria</taxon>
        <taxon>Pseudomonadati</taxon>
        <taxon>Bacteroidota</taxon>
        <taxon>Cytophagia</taxon>
        <taxon>Cytophagales</taxon>
        <taxon>Hymenobacteraceae</taxon>
        <taxon>Hymenobacter</taxon>
    </lineage>
</organism>
<dbReference type="AlphaFoldDB" id="A0A3R9NXL7"/>
<dbReference type="PROSITE" id="PS51257">
    <property type="entry name" value="PROKAR_LIPOPROTEIN"/>
    <property type="match status" value="1"/>
</dbReference>
<evidence type="ECO:0000313" key="2">
    <source>
        <dbReference type="Proteomes" id="UP000270291"/>
    </source>
</evidence>
<reference evidence="1 2" key="1">
    <citation type="submission" date="2018-12" db="EMBL/GenBank/DDBJ databases">
        <authorList>
            <person name="Feng G."/>
            <person name="Zhu H."/>
        </authorList>
    </citation>
    <scope>NUCLEOTIDE SEQUENCE [LARGE SCALE GENOMIC DNA]</scope>
    <source>
        <strain evidence="1 2">LMG 26000</strain>
    </source>
</reference>
<protein>
    <recommendedName>
        <fullName evidence="3">G-D-S-L family lipolytic protein</fullName>
    </recommendedName>
</protein>
<sequence length="468" mass="49927">MQRFHLHFSGLTFRQSMRYALLPLAVGSLLAGCTPDQSEPTPTAGTLDVAKYLAVGDGYTAGISDGGLTATSQQYAYPALLAQQFIRINPPAVFTQGLLPAGTGTGYLTLRGIDALGLPQTTRVTKGRAVRGNYIANPAACGGADTTFLYAQAPASALSQNLGVPGLGLTQVEVAGLGNTANQSRTGTFNPYFERLLPTNDNRTYLQTVTDASANATFFTFFMGLGDALPYILNGGECGTAPSSSLLNANAKKVLDRLTANGRKGVIALLPTIQNLPVLRLGGKDGIRGTLTQGKSPDSIYVRSSIANIVRPIDAGDFILPAGLSRLGAAEQVTLPNGTVVTARYGLSKRNPIVRRDVLDYTEFSRVNSPLLALNTELKRLADKVYLLPTVDLENELFFQVNKRISVNGVEYSSEPVRGNFFSLDLYSLTPRGNALLANAFIKTINNSYQANIPFVDPNSLPTTARPQ</sequence>
<accession>A0A3R9NXL7</accession>
<name>A0A3R9NXL7_9BACT</name>
<keyword evidence="2" id="KW-1185">Reference proteome</keyword>
<dbReference type="EMBL" id="RWIU01000001">
    <property type="protein sequence ID" value="RSK45696.1"/>
    <property type="molecule type" value="Genomic_DNA"/>
</dbReference>